<dbReference type="AlphaFoldDB" id="A0A0D7E7N2"/>
<organism evidence="1 2">
    <name type="scientific">Stutzerimonas stutzeri</name>
    <name type="common">Pseudomonas stutzeri</name>
    <dbReference type="NCBI Taxonomy" id="316"/>
    <lineage>
        <taxon>Bacteria</taxon>
        <taxon>Pseudomonadati</taxon>
        <taxon>Pseudomonadota</taxon>
        <taxon>Gammaproteobacteria</taxon>
        <taxon>Pseudomonadales</taxon>
        <taxon>Pseudomonadaceae</taxon>
        <taxon>Stutzerimonas</taxon>
    </lineage>
</organism>
<sequence length="569" mass="64890">MEAFVVVLVVLIGVFLIIAITGADPKPHRIPVADSSARLTLEEVVWINRISTLRILAPEMAIDLAARLQGDAWQVANASLCATLLELNREEEALGLYSYLDAHHRREALAKMLYQLIDAGEAERALELLKRTGDKRPSDPLLRIPLLLAEADQDTANSELETFATTSNLSAQQWLGLARLQRQSGKEDAARHSLAQFWALQQTVPAEDIVGLEIFARELASLGDLQQLLELSDSLSLQRDNPFITPMIEAGWLAQAQQQIQRLDANWRDEHYDQLLDAMLRHRQLREAEALLEEVEDGVHDALLLRLAQWWIDQGAVSEAERDLQRLSRHETQRISLYLSLWSVYEQSQPDLATSMLGQAERWIEYLPEDTDRDHLRLQVLNARLTLQSRLPERQRTSYEIRRALEQIQRLAERQPLFDRAFTDTRHALLLQRLDRPADARSLLDNVRDTLVTDNAPEEIEAFDMALLLDDLAIAYLRLGDVDKAVDLIRRIPGEISYPSDWIDALLEQDLLAHAVDGLGYRDLFDPRNGPQRLLKKLDAAATDESRTLKHRLLDKVFSDDFWRQPNAA</sequence>
<evidence type="ECO:0000313" key="1">
    <source>
        <dbReference type="EMBL" id="KIZ35552.1"/>
    </source>
</evidence>
<reference evidence="1 2" key="1">
    <citation type="submission" date="2014-11" db="EMBL/GenBank/DDBJ databases">
        <title>Genomics and ecophysiology of heterotrophic nitrogen fixing bacteria isolated from estuarine surface water.</title>
        <authorList>
            <person name="Bentzon-Tilia M."/>
            <person name="Severin I."/>
            <person name="Hansen L.H."/>
            <person name="Riemann L."/>
        </authorList>
    </citation>
    <scope>NUCLEOTIDE SEQUENCE [LARGE SCALE GENOMIC DNA]</scope>
    <source>
        <strain evidence="1 2">BAL361</strain>
    </source>
</reference>
<dbReference type="Proteomes" id="UP000032439">
    <property type="component" value="Unassembled WGS sequence"/>
</dbReference>
<accession>A0A0D7E7N2</accession>
<gene>
    <name evidence="1" type="ORF">LO50_12955</name>
</gene>
<comment type="caution">
    <text evidence="1">The sequence shown here is derived from an EMBL/GenBank/DDBJ whole genome shotgun (WGS) entry which is preliminary data.</text>
</comment>
<evidence type="ECO:0008006" key="3">
    <source>
        <dbReference type="Google" id="ProtNLM"/>
    </source>
</evidence>
<proteinExistence type="predicted"/>
<dbReference type="Gene3D" id="1.25.40.10">
    <property type="entry name" value="Tetratricopeptide repeat domain"/>
    <property type="match status" value="1"/>
</dbReference>
<name>A0A0D7E7N2_STUST</name>
<evidence type="ECO:0000313" key="2">
    <source>
        <dbReference type="Proteomes" id="UP000032439"/>
    </source>
</evidence>
<dbReference type="InterPro" id="IPR011990">
    <property type="entry name" value="TPR-like_helical_dom_sf"/>
</dbReference>
<dbReference type="RefSeq" id="WP_042919390.1">
    <property type="nucleotide sequence ID" value="NZ_JBITTV010000007.1"/>
</dbReference>
<dbReference type="EMBL" id="JXXD01000116">
    <property type="protein sequence ID" value="KIZ35552.1"/>
    <property type="molecule type" value="Genomic_DNA"/>
</dbReference>
<dbReference type="PATRIC" id="fig|316.110.peg.327"/>
<protein>
    <recommendedName>
        <fullName evidence="3">Tetratricopeptide repeat protein</fullName>
    </recommendedName>
</protein>